<evidence type="ECO:0000313" key="1">
    <source>
        <dbReference type="EMBL" id="WDR05523.1"/>
    </source>
</evidence>
<name>A0ABY7YVY5_9HYPH</name>
<evidence type="ECO:0000313" key="2">
    <source>
        <dbReference type="Proteomes" id="UP001222118"/>
    </source>
</evidence>
<dbReference type="Proteomes" id="UP001222118">
    <property type="component" value="Chromosome"/>
</dbReference>
<keyword evidence="2" id="KW-1185">Reference proteome</keyword>
<accession>A0ABY7YVY5</accession>
<sequence>MTCTRGRAAVIIAIAVAGVSLATSGVSLAGSGNELYLVQDSSSALGGGESFLADQSNSTNSSIGTTLAPAMQSGFGDVAHITIDSQCALASTDCGHADLVQDSSYNSELAAMSTLTTDIDGNNATISIVGDAAASINQHGYGNQAGISANGSISTINQIGLSNQASISAIGAIGAINQIGLGNSASLNIIPEDPFGAPAKYTVNQFGFNQELGLDVLAWAGTNSSYTQFGANGSYGSPATPVAISSTKSVDVIQISY</sequence>
<gene>
    <name evidence="1" type="ORF">PSQ90_14775</name>
</gene>
<reference evidence="1 2" key="1">
    <citation type="submission" date="2023-02" db="EMBL/GenBank/DDBJ databases">
        <title>Devosia chondri sp. nov., isolated from the phycosphere of marine algae.</title>
        <authorList>
            <person name="Kim J.M."/>
            <person name="Lee J.K."/>
            <person name="Choi B.J."/>
            <person name="Bayburt H."/>
            <person name="Jeon C.O."/>
        </authorList>
    </citation>
    <scope>NUCLEOTIDE SEQUENCE [LARGE SCALE GENOMIC DNA]</scope>
    <source>
        <strain evidence="1 2">G2-5</strain>
    </source>
</reference>
<dbReference type="EMBL" id="CP118247">
    <property type="protein sequence ID" value="WDR05523.1"/>
    <property type="molecule type" value="Genomic_DNA"/>
</dbReference>
<proteinExistence type="predicted"/>
<organism evidence="1 2">
    <name type="scientific">Devosia rhodophyticola</name>
    <dbReference type="NCBI Taxonomy" id="3026423"/>
    <lineage>
        <taxon>Bacteria</taxon>
        <taxon>Pseudomonadati</taxon>
        <taxon>Pseudomonadota</taxon>
        <taxon>Alphaproteobacteria</taxon>
        <taxon>Hyphomicrobiales</taxon>
        <taxon>Devosiaceae</taxon>
        <taxon>Devosia</taxon>
    </lineage>
</organism>
<dbReference type="RefSeq" id="WP_282211042.1">
    <property type="nucleotide sequence ID" value="NZ_CP118247.1"/>
</dbReference>
<protein>
    <submittedName>
        <fullName evidence="1">Uncharacterized protein</fullName>
    </submittedName>
</protein>